<dbReference type="PANTHER" id="PTHR48200">
    <property type="entry name" value="PROTEIN, PUTATIVE-RELATED"/>
    <property type="match status" value="1"/>
</dbReference>
<dbReference type="Proteomes" id="UP000593568">
    <property type="component" value="Unassembled WGS sequence"/>
</dbReference>
<comment type="caution">
    <text evidence="2">The sequence shown here is derived from an EMBL/GenBank/DDBJ whole genome shotgun (WGS) entry which is preliminary data.</text>
</comment>
<sequence length="228" mass="26213">MCSGNASYPIPVSNTGKGVTRIWSEKTQQEKGNSLMEGYVSELWDFTHISVTQNNLQELKEYWNPAYSCFTFGKVDLAPTVEEYTTLLRCPRIQADKVVARIKQKRDSKCISWKSLWDLILAHLDTKKRVDVFALSIYGLVIFPKALGHIDEAVSDLFDQLDKRVTPVPAILVETFRSLSACRRAIFFENYSPLKEFVATPRRDDISKEKWMAILQSLQDEDIEWRAP</sequence>
<evidence type="ECO:0000313" key="3">
    <source>
        <dbReference type="Proteomes" id="UP000593568"/>
    </source>
</evidence>
<dbReference type="InterPro" id="IPR056647">
    <property type="entry name" value="DUF7745"/>
</dbReference>
<proteinExistence type="predicted"/>
<gene>
    <name evidence="2" type="ORF">Gotri_014949</name>
</gene>
<dbReference type="PANTHER" id="PTHR48200:SF1">
    <property type="entry name" value="AMINOTRANSFERASE-LIKE PLANT MOBILE DOMAIN-CONTAINING PROTEIN"/>
    <property type="match status" value="1"/>
</dbReference>
<dbReference type="AlphaFoldDB" id="A0A7J9DYK9"/>
<keyword evidence="3" id="KW-1185">Reference proteome</keyword>
<organism evidence="2 3">
    <name type="scientific">Gossypium trilobum</name>
    <dbReference type="NCBI Taxonomy" id="34281"/>
    <lineage>
        <taxon>Eukaryota</taxon>
        <taxon>Viridiplantae</taxon>
        <taxon>Streptophyta</taxon>
        <taxon>Embryophyta</taxon>
        <taxon>Tracheophyta</taxon>
        <taxon>Spermatophyta</taxon>
        <taxon>Magnoliopsida</taxon>
        <taxon>eudicotyledons</taxon>
        <taxon>Gunneridae</taxon>
        <taxon>Pentapetalae</taxon>
        <taxon>rosids</taxon>
        <taxon>malvids</taxon>
        <taxon>Malvales</taxon>
        <taxon>Malvaceae</taxon>
        <taxon>Malvoideae</taxon>
        <taxon>Gossypium</taxon>
    </lineage>
</organism>
<accession>A0A7J9DYK9</accession>
<evidence type="ECO:0000313" key="2">
    <source>
        <dbReference type="EMBL" id="MBA0765816.1"/>
    </source>
</evidence>
<name>A0A7J9DYK9_9ROSI</name>
<dbReference type="EMBL" id="JABEZW010000005">
    <property type="protein sequence ID" value="MBA0765816.1"/>
    <property type="molecule type" value="Genomic_DNA"/>
</dbReference>
<evidence type="ECO:0000259" key="1">
    <source>
        <dbReference type="Pfam" id="PF24924"/>
    </source>
</evidence>
<feature type="domain" description="DUF7745" evidence="1">
    <location>
        <begin position="94"/>
        <end position="227"/>
    </location>
</feature>
<reference evidence="2 3" key="1">
    <citation type="journal article" date="2019" name="Genome Biol. Evol.">
        <title>Insights into the evolution of the New World diploid cottons (Gossypium, subgenus Houzingenia) based on genome sequencing.</title>
        <authorList>
            <person name="Grover C.E."/>
            <person name="Arick M.A. 2nd"/>
            <person name="Thrash A."/>
            <person name="Conover J.L."/>
            <person name="Sanders W.S."/>
            <person name="Peterson D.G."/>
            <person name="Frelichowski J.E."/>
            <person name="Scheffler J.A."/>
            <person name="Scheffler B.E."/>
            <person name="Wendel J.F."/>
        </authorList>
    </citation>
    <scope>NUCLEOTIDE SEQUENCE [LARGE SCALE GENOMIC DNA]</scope>
    <source>
        <strain evidence="2">8</strain>
        <tissue evidence="2">Leaf</tissue>
    </source>
</reference>
<dbReference type="Pfam" id="PF24924">
    <property type="entry name" value="DUF7745"/>
    <property type="match status" value="1"/>
</dbReference>
<protein>
    <recommendedName>
        <fullName evidence="1">DUF7745 domain-containing protein</fullName>
    </recommendedName>
</protein>